<feature type="compositionally biased region" description="Low complexity" evidence="1">
    <location>
        <begin position="44"/>
        <end position="54"/>
    </location>
</feature>
<dbReference type="EMBL" id="KZ772679">
    <property type="protein sequence ID" value="PTQ47867.1"/>
    <property type="molecule type" value="Genomic_DNA"/>
</dbReference>
<keyword evidence="3" id="KW-1185">Reference proteome</keyword>
<gene>
    <name evidence="2" type="ORF">MARPO_0007s0231</name>
</gene>
<organism evidence="2 3">
    <name type="scientific">Marchantia polymorpha</name>
    <name type="common">Common liverwort</name>
    <name type="synonym">Marchantia aquatica</name>
    <dbReference type="NCBI Taxonomy" id="3197"/>
    <lineage>
        <taxon>Eukaryota</taxon>
        <taxon>Viridiplantae</taxon>
        <taxon>Streptophyta</taxon>
        <taxon>Embryophyta</taxon>
        <taxon>Marchantiophyta</taxon>
        <taxon>Marchantiopsida</taxon>
        <taxon>Marchantiidae</taxon>
        <taxon>Marchantiales</taxon>
        <taxon>Marchantiaceae</taxon>
        <taxon>Marchantia</taxon>
    </lineage>
</organism>
<proteinExistence type="predicted"/>
<dbReference type="AlphaFoldDB" id="A0A2R6XP31"/>
<evidence type="ECO:0000313" key="3">
    <source>
        <dbReference type="Proteomes" id="UP000244005"/>
    </source>
</evidence>
<evidence type="ECO:0000313" key="2">
    <source>
        <dbReference type="EMBL" id="PTQ47867.1"/>
    </source>
</evidence>
<dbReference type="Proteomes" id="UP000244005">
    <property type="component" value="Unassembled WGS sequence"/>
</dbReference>
<accession>A0A2R6XP31</accession>
<feature type="region of interest" description="Disordered" evidence="1">
    <location>
        <begin position="37"/>
        <end position="59"/>
    </location>
</feature>
<evidence type="ECO:0000256" key="1">
    <source>
        <dbReference type="SAM" id="MobiDB-lite"/>
    </source>
</evidence>
<sequence length="80" mass="8330">MPSPCCRVDGISIGADGSIPAEGRPFLVGPACLLRTNEKGGWSGPRSSSESSPPLTRPEGEALGKCKFEIEVILVCDLVS</sequence>
<protein>
    <submittedName>
        <fullName evidence="2">Uncharacterized protein</fullName>
    </submittedName>
</protein>
<reference evidence="3" key="1">
    <citation type="journal article" date="2017" name="Cell">
        <title>Insights into land plant evolution garnered from the Marchantia polymorpha genome.</title>
        <authorList>
            <person name="Bowman J.L."/>
            <person name="Kohchi T."/>
            <person name="Yamato K.T."/>
            <person name="Jenkins J."/>
            <person name="Shu S."/>
            <person name="Ishizaki K."/>
            <person name="Yamaoka S."/>
            <person name="Nishihama R."/>
            <person name="Nakamura Y."/>
            <person name="Berger F."/>
            <person name="Adam C."/>
            <person name="Aki S.S."/>
            <person name="Althoff F."/>
            <person name="Araki T."/>
            <person name="Arteaga-Vazquez M.A."/>
            <person name="Balasubrmanian S."/>
            <person name="Barry K."/>
            <person name="Bauer D."/>
            <person name="Boehm C.R."/>
            <person name="Briginshaw L."/>
            <person name="Caballero-Perez J."/>
            <person name="Catarino B."/>
            <person name="Chen F."/>
            <person name="Chiyoda S."/>
            <person name="Chovatia M."/>
            <person name="Davies K.M."/>
            <person name="Delmans M."/>
            <person name="Demura T."/>
            <person name="Dierschke T."/>
            <person name="Dolan L."/>
            <person name="Dorantes-Acosta A.E."/>
            <person name="Eklund D.M."/>
            <person name="Florent S.N."/>
            <person name="Flores-Sandoval E."/>
            <person name="Fujiyama A."/>
            <person name="Fukuzawa H."/>
            <person name="Galik B."/>
            <person name="Grimanelli D."/>
            <person name="Grimwood J."/>
            <person name="Grossniklaus U."/>
            <person name="Hamada T."/>
            <person name="Haseloff J."/>
            <person name="Hetherington A.J."/>
            <person name="Higo A."/>
            <person name="Hirakawa Y."/>
            <person name="Hundley H.N."/>
            <person name="Ikeda Y."/>
            <person name="Inoue K."/>
            <person name="Inoue S.I."/>
            <person name="Ishida S."/>
            <person name="Jia Q."/>
            <person name="Kakita M."/>
            <person name="Kanazawa T."/>
            <person name="Kawai Y."/>
            <person name="Kawashima T."/>
            <person name="Kennedy M."/>
            <person name="Kinose K."/>
            <person name="Kinoshita T."/>
            <person name="Kohara Y."/>
            <person name="Koide E."/>
            <person name="Komatsu K."/>
            <person name="Kopischke S."/>
            <person name="Kubo M."/>
            <person name="Kyozuka J."/>
            <person name="Lagercrantz U."/>
            <person name="Lin S.S."/>
            <person name="Lindquist E."/>
            <person name="Lipzen A.M."/>
            <person name="Lu C.W."/>
            <person name="De Luna E."/>
            <person name="Martienssen R.A."/>
            <person name="Minamino N."/>
            <person name="Mizutani M."/>
            <person name="Mizutani M."/>
            <person name="Mochizuki N."/>
            <person name="Monte I."/>
            <person name="Mosher R."/>
            <person name="Nagasaki H."/>
            <person name="Nakagami H."/>
            <person name="Naramoto S."/>
            <person name="Nishitani K."/>
            <person name="Ohtani M."/>
            <person name="Okamoto T."/>
            <person name="Okumura M."/>
            <person name="Phillips J."/>
            <person name="Pollak B."/>
            <person name="Reinders A."/>
            <person name="Rovekamp M."/>
            <person name="Sano R."/>
            <person name="Sawa S."/>
            <person name="Schmid M.W."/>
            <person name="Shirakawa M."/>
            <person name="Solano R."/>
            <person name="Spunde A."/>
            <person name="Suetsugu N."/>
            <person name="Sugano S."/>
            <person name="Sugiyama A."/>
            <person name="Sun R."/>
            <person name="Suzuki Y."/>
            <person name="Takenaka M."/>
            <person name="Takezawa D."/>
            <person name="Tomogane H."/>
            <person name="Tsuzuki M."/>
            <person name="Ueda T."/>
            <person name="Umeda M."/>
            <person name="Ward J.M."/>
            <person name="Watanabe Y."/>
            <person name="Yazaki K."/>
            <person name="Yokoyama R."/>
            <person name="Yoshitake Y."/>
            <person name="Yotsui I."/>
            <person name="Zachgo S."/>
            <person name="Schmutz J."/>
        </authorList>
    </citation>
    <scope>NUCLEOTIDE SEQUENCE [LARGE SCALE GENOMIC DNA]</scope>
    <source>
        <strain evidence="3">Tak-1</strain>
    </source>
</reference>
<dbReference type="Gramene" id="Mp3g02420.1">
    <property type="protein sequence ID" value="Mp3g02420.1.cds1"/>
    <property type="gene ID" value="Mp3g02420"/>
</dbReference>
<name>A0A2R6XP31_MARPO</name>